<dbReference type="Proteomes" id="UP000267017">
    <property type="component" value="Unassembled WGS sequence"/>
</dbReference>
<feature type="region of interest" description="Disordered" evidence="1">
    <location>
        <begin position="33"/>
        <end position="54"/>
    </location>
</feature>
<accession>A0A3P3U810</accession>
<dbReference type="AlphaFoldDB" id="A0A3P3U810"/>
<evidence type="ECO:0000313" key="5">
    <source>
        <dbReference type="Proteomes" id="UP000267017"/>
    </source>
</evidence>
<sequence length="304" mass="33391">MSVKTKGKLGWLLVLLPLLPLLLLADGAMAAASPGEKGASGPAPVSQVSDEERGDKLKQLEAAAEALYGHMQQGHAQEAHAEMERLIAALEGVSFKGLTSVEGIHALAESIMNVRETLARAEIVPEEWTRSSAVLRLAVNSLLHKDKGLWLQYYKVMADDMQQMSNARVGGQSEKLRAAFQNLQQHYETIRPAAAIRRDPSAVNRFDSWMSYAERLSSDKPVDEAALKQAIRQGESALKALFGRKGEEPVFLPIAGYENPWYWSGLIGLWIVLALGYTGLRKYRAAQAITGVGGTDEDSYRYRL</sequence>
<keyword evidence="2" id="KW-1133">Transmembrane helix</keyword>
<keyword evidence="2" id="KW-0472">Membrane</keyword>
<evidence type="ECO:0000313" key="4">
    <source>
        <dbReference type="EMBL" id="RRJ66304.1"/>
    </source>
</evidence>
<feature type="signal peptide" evidence="3">
    <location>
        <begin position="1"/>
        <end position="30"/>
    </location>
</feature>
<keyword evidence="5" id="KW-1185">Reference proteome</keyword>
<name>A0A3P3U810_9BACL</name>
<reference evidence="4 5" key="1">
    <citation type="submission" date="2018-11" db="EMBL/GenBank/DDBJ databases">
        <title>Genome sequencing of Paenibacillus sp. KCOM 3021 (= ChDC PVNT-B20).</title>
        <authorList>
            <person name="Kook J.-K."/>
            <person name="Park S.-N."/>
            <person name="Lim Y.K."/>
        </authorList>
    </citation>
    <scope>NUCLEOTIDE SEQUENCE [LARGE SCALE GENOMIC DNA]</scope>
    <source>
        <strain evidence="4 5">KCOM 3021</strain>
    </source>
</reference>
<protein>
    <recommendedName>
        <fullName evidence="6">Sporulation protein</fullName>
    </recommendedName>
</protein>
<evidence type="ECO:0000256" key="3">
    <source>
        <dbReference type="SAM" id="SignalP"/>
    </source>
</evidence>
<evidence type="ECO:0008006" key="6">
    <source>
        <dbReference type="Google" id="ProtNLM"/>
    </source>
</evidence>
<keyword evidence="3" id="KW-0732">Signal</keyword>
<dbReference type="Pfam" id="PF09577">
    <property type="entry name" value="Spore_YpjB"/>
    <property type="match status" value="1"/>
</dbReference>
<feature type="transmembrane region" description="Helical" evidence="2">
    <location>
        <begin position="261"/>
        <end position="280"/>
    </location>
</feature>
<dbReference type="EMBL" id="RRCN01000001">
    <property type="protein sequence ID" value="RRJ66304.1"/>
    <property type="molecule type" value="Genomic_DNA"/>
</dbReference>
<dbReference type="OrthoDB" id="2464294at2"/>
<evidence type="ECO:0000256" key="1">
    <source>
        <dbReference type="SAM" id="MobiDB-lite"/>
    </source>
</evidence>
<organism evidence="4 5">
    <name type="scientific">Paenibacillus oralis</name>
    <dbReference type="NCBI Taxonomy" id="2490856"/>
    <lineage>
        <taxon>Bacteria</taxon>
        <taxon>Bacillati</taxon>
        <taxon>Bacillota</taxon>
        <taxon>Bacilli</taxon>
        <taxon>Bacillales</taxon>
        <taxon>Paenibacillaceae</taxon>
        <taxon>Paenibacillus</taxon>
    </lineage>
</organism>
<comment type="caution">
    <text evidence="4">The sequence shown here is derived from an EMBL/GenBank/DDBJ whole genome shotgun (WGS) entry which is preliminary data.</text>
</comment>
<evidence type="ECO:0000256" key="2">
    <source>
        <dbReference type="SAM" id="Phobius"/>
    </source>
</evidence>
<proteinExistence type="predicted"/>
<feature type="chain" id="PRO_5018226663" description="Sporulation protein" evidence="3">
    <location>
        <begin position="31"/>
        <end position="304"/>
    </location>
</feature>
<dbReference type="InterPro" id="IPR014231">
    <property type="entry name" value="Spore_YpjB"/>
</dbReference>
<keyword evidence="2" id="KW-0812">Transmembrane</keyword>
<gene>
    <name evidence="4" type="ORF">EHV15_27855</name>
</gene>